<dbReference type="GO" id="GO:0005737">
    <property type="term" value="C:cytoplasm"/>
    <property type="evidence" value="ECO:0007669"/>
    <property type="project" value="TreeGrafter"/>
</dbReference>
<dbReference type="InterPro" id="IPR036188">
    <property type="entry name" value="FAD/NAD-bd_sf"/>
</dbReference>
<evidence type="ECO:0000256" key="1">
    <source>
        <dbReference type="ARBA" id="ARBA00009410"/>
    </source>
</evidence>
<dbReference type="Gene3D" id="3.50.50.60">
    <property type="entry name" value="FAD/NAD(P)-binding domain"/>
    <property type="match status" value="2"/>
</dbReference>
<gene>
    <name evidence="5" type="ORF">HLH25_08285</name>
    <name evidence="4" type="ORF">HLH26_08570</name>
</gene>
<dbReference type="RefSeq" id="WP_182973608.1">
    <property type="nucleotide sequence ID" value="NZ_JABEQN010000008.1"/>
</dbReference>
<feature type="domain" description="FAD dependent oxidoreductase" evidence="3">
    <location>
        <begin position="7"/>
        <end position="393"/>
    </location>
</feature>
<proteinExistence type="inferred from homology"/>
<dbReference type="Gene3D" id="3.30.9.10">
    <property type="entry name" value="D-Amino Acid Oxidase, subunit A, domain 2"/>
    <property type="match status" value="1"/>
</dbReference>
<dbReference type="Pfam" id="PF01266">
    <property type="entry name" value="DAO"/>
    <property type="match status" value="1"/>
</dbReference>
<evidence type="ECO:0000256" key="2">
    <source>
        <dbReference type="ARBA" id="ARBA00023002"/>
    </source>
</evidence>
<dbReference type="GO" id="GO:0008718">
    <property type="term" value="F:D-amino-acid dehydrogenase activity"/>
    <property type="evidence" value="ECO:0007669"/>
    <property type="project" value="TreeGrafter"/>
</dbReference>
<sequence>MAGKRTITIIGGGVIGLTAAHALIGAGHDVTLIERREDVGQEASFANGGQLSYRYVSPLADAGVARDALGWLLRPHSPISLRLRADTMQWRWLLGFMLACNRRTNRKNAAILLDLALAGQAELQDWRDAGLDDFLWRRPGKLVLYRDSSKFRLAARSITDPDLQRALSPSECMTVEPAFAGLQSRIAGGIFSPEDEVGDCFLFCTALRKALTRQPAFRMVQGKAALAPGRGSRCALRVNGRPFEADLVILAAGIASRALARPLGIDLPLYGLKGYSLTTRPQPGTLPAVSVTDYDNRVVYAGLGDRLRVAAMVDIGTDDTPPDPRRLAELRALVAATLPGAFGGGEDAPWVGLRPATPTGVPVIARTRYDNLLLNVGHGALGFTLAVGSALRLKEIVAGADV</sequence>
<dbReference type="EMBL" id="JABEQN010000008">
    <property type="protein sequence ID" value="MBB2193639.1"/>
    <property type="molecule type" value="Genomic_DNA"/>
</dbReference>
<evidence type="ECO:0000259" key="3">
    <source>
        <dbReference type="Pfam" id="PF01266"/>
    </source>
</evidence>
<dbReference type="SUPFAM" id="SSF51971">
    <property type="entry name" value="Nucleotide-binding domain"/>
    <property type="match status" value="1"/>
</dbReference>
<evidence type="ECO:0000313" key="4">
    <source>
        <dbReference type="EMBL" id="MBB2164594.1"/>
    </source>
</evidence>
<dbReference type="SUPFAM" id="SSF54373">
    <property type="entry name" value="FAD-linked reductases, C-terminal domain"/>
    <property type="match status" value="1"/>
</dbReference>
<name>A0A7W4NSG6_9PROT</name>
<protein>
    <submittedName>
        <fullName evidence="4">FAD-dependent oxidoreductase</fullName>
    </submittedName>
</protein>
<dbReference type="EMBL" id="JABEQO010000008">
    <property type="protein sequence ID" value="MBB2164594.1"/>
    <property type="molecule type" value="Genomic_DNA"/>
</dbReference>
<reference evidence="6 7" key="1">
    <citation type="submission" date="2020-04" db="EMBL/GenBank/DDBJ databases">
        <title>Description of novel Gluconacetobacter.</title>
        <authorList>
            <person name="Sombolestani A."/>
        </authorList>
    </citation>
    <scope>NUCLEOTIDE SEQUENCE [LARGE SCALE GENOMIC DNA]</scope>
    <source>
        <strain evidence="5 6">LMG 1728</strain>
        <strain evidence="4 7">LMG 1731</strain>
    </source>
</reference>
<comment type="similarity">
    <text evidence="1">Belongs to the DadA oxidoreductase family.</text>
</comment>
<accession>A0A7W4NSG6</accession>
<dbReference type="AlphaFoldDB" id="A0A7W4NSG6"/>
<dbReference type="GO" id="GO:0055130">
    <property type="term" value="P:D-alanine catabolic process"/>
    <property type="evidence" value="ECO:0007669"/>
    <property type="project" value="TreeGrafter"/>
</dbReference>
<evidence type="ECO:0000313" key="6">
    <source>
        <dbReference type="Proteomes" id="UP000540490"/>
    </source>
</evidence>
<dbReference type="PANTHER" id="PTHR13847">
    <property type="entry name" value="SARCOSINE DEHYDROGENASE-RELATED"/>
    <property type="match status" value="1"/>
</dbReference>
<organism evidence="4 7">
    <name type="scientific">Gluconacetobacter dulcium</name>
    <dbReference type="NCBI Taxonomy" id="2729096"/>
    <lineage>
        <taxon>Bacteria</taxon>
        <taxon>Pseudomonadati</taxon>
        <taxon>Pseudomonadota</taxon>
        <taxon>Alphaproteobacteria</taxon>
        <taxon>Acetobacterales</taxon>
        <taxon>Acetobacteraceae</taxon>
        <taxon>Gluconacetobacter</taxon>
    </lineage>
</organism>
<evidence type="ECO:0000313" key="7">
    <source>
        <dbReference type="Proteomes" id="UP000561077"/>
    </source>
</evidence>
<dbReference type="GO" id="GO:0005886">
    <property type="term" value="C:plasma membrane"/>
    <property type="evidence" value="ECO:0007669"/>
    <property type="project" value="TreeGrafter"/>
</dbReference>
<dbReference type="PANTHER" id="PTHR13847:SF280">
    <property type="entry name" value="D-AMINO ACID DEHYDROGENASE"/>
    <property type="match status" value="1"/>
</dbReference>
<keyword evidence="2" id="KW-0560">Oxidoreductase</keyword>
<dbReference type="InterPro" id="IPR006076">
    <property type="entry name" value="FAD-dep_OxRdtase"/>
</dbReference>
<dbReference type="Proteomes" id="UP000540490">
    <property type="component" value="Unassembled WGS sequence"/>
</dbReference>
<keyword evidence="6" id="KW-1185">Reference proteome</keyword>
<evidence type="ECO:0000313" key="5">
    <source>
        <dbReference type="EMBL" id="MBB2193639.1"/>
    </source>
</evidence>
<comment type="caution">
    <text evidence="4">The sequence shown here is derived from an EMBL/GenBank/DDBJ whole genome shotgun (WGS) entry which is preliminary data.</text>
</comment>
<dbReference type="Proteomes" id="UP000561077">
    <property type="component" value="Unassembled WGS sequence"/>
</dbReference>